<dbReference type="EMBL" id="JANAWD010000544">
    <property type="protein sequence ID" value="KAJ3478021.1"/>
    <property type="molecule type" value="Genomic_DNA"/>
</dbReference>
<dbReference type="AlphaFoldDB" id="A0AAD5UUM2"/>
<evidence type="ECO:0000256" key="1">
    <source>
        <dbReference type="SAM" id="MobiDB-lite"/>
    </source>
</evidence>
<protein>
    <recommendedName>
        <fullName evidence="4">F-box domain-containing protein</fullName>
    </recommendedName>
</protein>
<dbReference type="SUPFAM" id="SSF52047">
    <property type="entry name" value="RNI-like"/>
    <property type="match status" value="1"/>
</dbReference>
<feature type="region of interest" description="Disordered" evidence="1">
    <location>
        <begin position="78"/>
        <end position="98"/>
    </location>
</feature>
<evidence type="ECO:0000313" key="2">
    <source>
        <dbReference type="EMBL" id="KAJ3478021.1"/>
    </source>
</evidence>
<comment type="caution">
    <text evidence="2">The sequence shown here is derived from an EMBL/GenBank/DDBJ whole genome shotgun (WGS) entry which is preliminary data.</text>
</comment>
<evidence type="ECO:0008006" key="4">
    <source>
        <dbReference type="Google" id="ProtNLM"/>
    </source>
</evidence>
<sequence>MLAIPDKEILGLPEAEPEVAGSIYAVHYWASSNQLRLVVLKTARRLESRNQGIYGRLCRFGEQALVSQLLLSAASCNPPPTTDATSSSGARVQDNPVSTRGHTVSLSMLTCVTVLDRRLQEFLESTPSIAQHVRKIVLRGTTKCDAMHINANLDVERFLAILAALPNLEEVSLVSLSIDIIKDRLSMIPRSRNLRCLTLEDISVFGLCHFSVILHFLQPFRTIQHLTIGSIRTAYDKGGTNRAVQSLQSLSVPSGLATGTIKINTWNHASLLFLYICRKTCESLHTFHFKSSGFVDEVEFLPAIPRFVFNVGPRLRQLIMNTSEIYYTPFDLSTCSNLQSLLFEIDGPYNSTLNLRCHFHTTLTALRTAPRIPFHLSYEFSPPYDEMLCTTLSSAILWDKLQEFYLGHPCSQHKLSIHFHDSLDPNQAEDLVTHIRGLLPDLASKDLVCFPPHSPIERD</sequence>
<gene>
    <name evidence="2" type="ORF">NLI96_g10051</name>
</gene>
<proteinExistence type="predicted"/>
<reference evidence="2" key="1">
    <citation type="submission" date="2022-07" db="EMBL/GenBank/DDBJ databases">
        <title>Genome Sequence of Physisporinus lineatus.</title>
        <authorList>
            <person name="Buettner E."/>
        </authorList>
    </citation>
    <scope>NUCLEOTIDE SEQUENCE</scope>
    <source>
        <strain evidence="2">VT162</strain>
    </source>
</reference>
<dbReference type="Proteomes" id="UP001212997">
    <property type="component" value="Unassembled WGS sequence"/>
</dbReference>
<accession>A0AAD5UUM2</accession>
<name>A0AAD5UUM2_9APHY</name>
<keyword evidence="3" id="KW-1185">Reference proteome</keyword>
<feature type="compositionally biased region" description="Polar residues" evidence="1">
    <location>
        <begin position="82"/>
        <end position="98"/>
    </location>
</feature>
<organism evidence="2 3">
    <name type="scientific">Meripilus lineatus</name>
    <dbReference type="NCBI Taxonomy" id="2056292"/>
    <lineage>
        <taxon>Eukaryota</taxon>
        <taxon>Fungi</taxon>
        <taxon>Dikarya</taxon>
        <taxon>Basidiomycota</taxon>
        <taxon>Agaricomycotina</taxon>
        <taxon>Agaricomycetes</taxon>
        <taxon>Polyporales</taxon>
        <taxon>Meripilaceae</taxon>
        <taxon>Meripilus</taxon>
    </lineage>
</organism>
<evidence type="ECO:0000313" key="3">
    <source>
        <dbReference type="Proteomes" id="UP001212997"/>
    </source>
</evidence>